<proteinExistence type="predicted"/>
<keyword evidence="2" id="KW-1133">Transmembrane helix</keyword>
<feature type="transmembrane region" description="Helical" evidence="2">
    <location>
        <begin position="7"/>
        <end position="26"/>
    </location>
</feature>
<reference evidence="3" key="1">
    <citation type="submission" date="2015-01" db="EMBL/GenBank/DDBJ databases">
        <title>Transcriptome Assembly of Fopius arisanus.</title>
        <authorList>
            <person name="Geib S."/>
        </authorList>
    </citation>
    <scope>NUCLEOTIDE SEQUENCE</scope>
</reference>
<evidence type="ECO:0000256" key="1">
    <source>
        <dbReference type="SAM" id="MobiDB-lite"/>
    </source>
</evidence>
<sequence length="255" mass="28668">MDGRVMLGVNVGIIAVLTIFTGLVVLPLRLLLDTNEIQQIVPMNKTIVIEKEIEFRRLGLCPAGYQHWIASTFMSNYDRNCTYDNPKTPKDVIMEKPNGINFPGFRVIRPKSVPVTDHILALLLIVSVIGAFVELLRLRFINPQDTGDDGVMSRRQSIVDLMLPRRCISREPIKPQMSLDSHRMHRSPLRMLATSKAGCVPPLIRRSSFPTYFTPDGTCDSSTPPHSSRRPSVTADGETGVNTSVLHRRARLIRR</sequence>
<protein>
    <submittedName>
        <fullName evidence="3">Uncharacterized protein</fullName>
    </submittedName>
</protein>
<accession>A0A0C9PML3</accession>
<feature type="transmembrane region" description="Helical" evidence="2">
    <location>
        <begin position="119"/>
        <end position="136"/>
    </location>
</feature>
<feature type="region of interest" description="Disordered" evidence="1">
    <location>
        <begin position="215"/>
        <end position="241"/>
    </location>
</feature>
<keyword evidence="2" id="KW-0472">Membrane</keyword>
<keyword evidence="2" id="KW-0812">Transmembrane</keyword>
<evidence type="ECO:0000313" key="3">
    <source>
        <dbReference type="EMBL" id="JAG72125.1"/>
    </source>
</evidence>
<evidence type="ECO:0000256" key="2">
    <source>
        <dbReference type="SAM" id="Phobius"/>
    </source>
</evidence>
<dbReference type="EMBL" id="GBYB01002358">
    <property type="protein sequence ID" value="JAG72125.1"/>
    <property type="molecule type" value="Transcribed_RNA"/>
</dbReference>
<feature type="compositionally biased region" description="Low complexity" evidence="1">
    <location>
        <begin position="221"/>
        <end position="232"/>
    </location>
</feature>
<organism evidence="3">
    <name type="scientific">Fopius arisanus</name>
    <dbReference type="NCBI Taxonomy" id="64838"/>
    <lineage>
        <taxon>Eukaryota</taxon>
        <taxon>Metazoa</taxon>
        <taxon>Ecdysozoa</taxon>
        <taxon>Arthropoda</taxon>
        <taxon>Hexapoda</taxon>
        <taxon>Insecta</taxon>
        <taxon>Pterygota</taxon>
        <taxon>Neoptera</taxon>
        <taxon>Endopterygota</taxon>
        <taxon>Hymenoptera</taxon>
        <taxon>Apocrita</taxon>
        <taxon>Ichneumonoidea</taxon>
        <taxon>Braconidae</taxon>
        <taxon>Opiinae</taxon>
        <taxon>Fopius</taxon>
    </lineage>
</organism>
<name>A0A0C9PML3_9HYME</name>
<dbReference type="AlphaFoldDB" id="A0A0C9PML3"/>
<gene>
    <name evidence="3" type="ORF">g.26185</name>
</gene>